<dbReference type="EMBL" id="JAUSUB010000015">
    <property type="protein sequence ID" value="MDQ0271495.1"/>
    <property type="molecule type" value="Genomic_DNA"/>
</dbReference>
<dbReference type="Pfam" id="PF00355">
    <property type="entry name" value="Rieske"/>
    <property type="match status" value="1"/>
</dbReference>
<keyword evidence="8" id="KW-1185">Reference proteome</keyword>
<dbReference type="RefSeq" id="WP_307476686.1">
    <property type="nucleotide sequence ID" value="NZ_JAUSUB010000015.1"/>
</dbReference>
<comment type="caution">
    <text evidence="7">The sequence shown here is derived from an EMBL/GenBank/DDBJ whole genome shotgun (WGS) entry which is preliminary data.</text>
</comment>
<evidence type="ECO:0000256" key="1">
    <source>
        <dbReference type="ARBA" id="ARBA00022714"/>
    </source>
</evidence>
<evidence type="ECO:0000256" key="5">
    <source>
        <dbReference type="ARBA" id="ARBA00023157"/>
    </source>
</evidence>
<sequence length="505" mass="56368">MTASNYSMPQYPESYWQDEKVNGFEKLNSDVKTDIVIVGAGITGITSANLLIKEGFKVIIIETGKVMNGTTGHTTAKITAQHGLIYDELITNLGIEKAKQYYDAQEDAIKFIQTTANSIDCDFSQEDSFIYSTSDEYSEKLTNEFDAYQRLKINGSLVDSIPFNIPTTGVLAMHNQAQFHPVKYLKGLLDEFVNNGGTVYENTTAIDVEEGTEPVVITKDGNRITCKFVISASHYPFVDMKAFYFARLLPERSYVLGVKTTSEYPGGMYYSADQPKRSLRFTPYNGEKLILVSGEGHKTGKGIDTLKHYRALEEFASETLGITDYPYRWSAQDLTTLDDVPYIGPITSKQNNIFVATGFRKWGMTNGTAAALLLKDLITEKSNPYQQLFTPSRFAPNPSIKNFISYNTDVAGQLIKGKLEYVPMHAEDLQNDEGAVVKVNGKRAGAYRDKEGKLHIVDTTCTHLGCETEWNHGDRTWDCPCHGSRFSYNGKVLEGPAEKPLDKIE</sequence>
<dbReference type="InterPro" id="IPR036922">
    <property type="entry name" value="Rieske_2Fe-2S_sf"/>
</dbReference>
<keyword evidence="4" id="KW-0411">Iron-sulfur</keyword>
<dbReference type="CDD" id="cd03477">
    <property type="entry name" value="Rieske_YhfW_C"/>
    <property type="match status" value="1"/>
</dbReference>
<dbReference type="Proteomes" id="UP001238088">
    <property type="component" value="Unassembled WGS sequence"/>
</dbReference>
<accession>A0ABU0AJP3</accession>
<evidence type="ECO:0000313" key="7">
    <source>
        <dbReference type="EMBL" id="MDQ0271495.1"/>
    </source>
</evidence>
<reference evidence="7 8" key="1">
    <citation type="submission" date="2023-07" db="EMBL/GenBank/DDBJ databases">
        <title>Genomic Encyclopedia of Type Strains, Phase IV (KMG-IV): sequencing the most valuable type-strain genomes for metagenomic binning, comparative biology and taxonomic classification.</title>
        <authorList>
            <person name="Goeker M."/>
        </authorList>
    </citation>
    <scope>NUCLEOTIDE SEQUENCE [LARGE SCALE GENOMIC DNA]</scope>
    <source>
        <strain evidence="7 8">DSM 23494</strain>
    </source>
</reference>
<evidence type="ECO:0000256" key="3">
    <source>
        <dbReference type="ARBA" id="ARBA00023004"/>
    </source>
</evidence>
<dbReference type="PROSITE" id="PS51296">
    <property type="entry name" value="RIESKE"/>
    <property type="match status" value="1"/>
</dbReference>
<keyword evidence="5" id="KW-1015">Disulfide bond</keyword>
<dbReference type="InterPro" id="IPR038010">
    <property type="entry name" value="YhfW_C"/>
</dbReference>
<evidence type="ECO:0000256" key="2">
    <source>
        <dbReference type="ARBA" id="ARBA00022723"/>
    </source>
</evidence>
<dbReference type="Gene3D" id="3.50.50.60">
    <property type="entry name" value="FAD/NAD(P)-binding domain"/>
    <property type="match status" value="1"/>
</dbReference>
<proteinExistence type="predicted"/>
<keyword evidence="1" id="KW-0001">2Fe-2S</keyword>
<dbReference type="PANTHER" id="PTHR13847">
    <property type="entry name" value="SARCOSINE DEHYDROGENASE-RELATED"/>
    <property type="match status" value="1"/>
</dbReference>
<dbReference type="PANTHER" id="PTHR13847:SF274">
    <property type="entry name" value="RIESKE 2FE-2S IRON-SULFUR PROTEIN YHFW-RELATED"/>
    <property type="match status" value="1"/>
</dbReference>
<dbReference type="InterPro" id="IPR005805">
    <property type="entry name" value="Rieske_Fe-S_prot_C"/>
</dbReference>
<evidence type="ECO:0000259" key="6">
    <source>
        <dbReference type="PROSITE" id="PS51296"/>
    </source>
</evidence>
<dbReference type="Gene3D" id="2.102.10.10">
    <property type="entry name" value="Rieske [2Fe-2S] iron-sulphur domain"/>
    <property type="match status" value="1"/>
</dbReference>
<dbReference type="InterPro" id="IPR036188">
    <property type="entry name" value="FAD/NAD-bd_sf"/>
</dbReference>
<keyword evidence="2" id="KW-0479">Metal-binding</keyword>
<gene>
    <name evidence="7" type="ORF">J2S17_003383</name>
</gene>
<dbReference type="InterPro" id="IPR006076">
    <property type="entry name" value="FAD-dep_OxRdtase"/>
</dbReference>
<dbReference type="PRINTS" id="PR00162">
    <property type="entry name" value="RIESKE"/>
</dbReference>
<dbReference type="Pfam" id="PF01266">
    <property type="entry name" value="DAO"/>
    <property type="match status" value="1"/>
</dbReference>
<name>A0ABU0AJP3_9BACI</name>
<dbReference type="SUPFAM" id="SSF50022">
    <property type="entry name" value="ISP domain"/>
    <property type="match status" value="1"/>
</dbReference>
<keyword evidence="3" id="KW-0408">Iron</keyword>
<dbReference type="InterPro" id="IPR017941">
    <property type="entry name" value="Rieske_2Fe-2S"/>
</dbReference>
<organism evidence="7 8">
    <name type="scientific">Cytobacillus purgationiresistens</name>
    <dbReference type="NCBI Taxonomy" id="863449"/>
    <lineage>
        <taxon>Bacteria</taxon>
        <taxon>Bacillati</taxon>
        <taxon>Bacillota</taxon>
        <taxon>Bacilli</taxon>
        <taxon>Bacillales</taxon>
        <taxon>Bacillaceae</taxon>
        <taxon>Cytobacillus</taxon>
    </lineage>
</organism>
<evidence type="ECO:0000313" key="8">
    <source>
        <dbReference type="Proteomes" id="UP001238088"/>
    </source>
</evidence>
<dbReference type="Gene3D" id="3.30.9.10">
    <property type="entry name" value="D-Amino Acid Oxidase, subunit A, domain 2"/>
    <property type="match status" value="1"/>
</dbReference>
<evidence type="ECO:0000256" key="4">
    <source>
        <dbReference type="ARBA" id="ARBA00023014"/>
    </source>
</evidence>
<feature type="domain" description="Rieske" evidence="6">
    <location>
        <begin position="421"/>
        <end position="505"/>
    </location>
</feature>
<dbReference type="SUPFAM" id="SSF51905">
    <property type="entry name" value="FAD/NAD(P)-binding domain"/>
    <property type="match status" value="1"/>
</dbReference>
<protein>
    <submittedName>
        <fullName evidence="7">Glycine/D-amino acid oxidase-like deaminating enzyme/nitrite reductase/ring-hydroxylating ferredoxin subunit</fullName>
    </submittedName>
</protein>